<dbReference type="Gene3D" id="3.90.1640.10">
    <property type="entry name" value="inorganic pyrophosphatase (n-terminal core)"/>
    <property type="match status" value="1"/>
</dbReference>
<evidence type="ECO:0000259" key="1">
    <source>
        <dbReference type="Pfam" id="PF01368"/>
    </source>
</evidence>
<dbReference type="InterPro" id="IPR001667">
    <property type="entry name" value="DDH_dom"/>
</dbReference>
<keyword evidence="4" id="KW-1185">Reference proteome</keyword>
<protein>
    <submittedName>
        <fullName evidence="3">Bifunctional oligoribonuclease/PAP phosphatase NrnA</fullName>
    </submittedName>
</protein>
<dbReference type="GO" id="GO:0003676">
    <property type="term" value="F:nucleic acid binding"/>
    <property type="evidence" value="ECO:0007669"/>
    <property type="project" value="InterPro"/>
</dbReference>
<dbReference type="Pfam" id="PF02272">
    <property type="entry name" value="DHHA1"/>
    <property type="match status" value="1"/>
</dbReference>
<dbReference type="PANTHER" id="PTHR47618:SF1">
    <property type="entry name" value="BIFUNCTIONAL OLIGORIBONUCLEASE AND PAP PHOSPHATASE NRNA"/>
    <property type="match status" value="1"/>
</dbReference>
<dbReference type="InterPro" id="IPR051319">
    <property type="entry name" value="Oligoribo/pAp-PDE_c-di-AMP_PDE"/>
</dbReference>
<feature type="domain" description="DDH" evidence="1">
    <location>
        <begin position="21"/>
        <end position="161"/>
    </location>
</feature>
<dbReference type="EMBL" id="CP062983">
    <property type="protein sequence ID" value="QPC81567.1"/>
    <property type="molecule type" value="Genomic_DNA"/>
</dbReference>
<evidence type="ECO:0000313" key="3">
    <source>
        <dbReference type="EMBL" id="QPC81567.1"/>
    </source>
</evidence>
<feature type="domain" description="DHHA1" evidence="2">
    <location>
        <begin position="251"/>
        <end position="319"/>
    </location>
</feature>
<dbReference type="Pfam" id="PF01368">
    <property type="entry name" value="DHH"/>
    <property type="match status" value="1"/>
</dbReference>
<dbReference type="SUPFAM" id="SSF64182">
    <property type="entry name" value="DHH phosphoesterases"/>
    <property type="match status" value="1"/>
</dbReference>
<dbReference type="InterPro" id="IPR038763">
    <property type="entry name" value="DHH_sf"/>
</dbReference>
<sequence>MMSLNQTNWTEATQAVEAAQSIIIVTHVSPDGDAIGSALGLYNMLRQQDKQVTVAVDEGLPDFLAFLPNATDIQPSLTSGTWDLMISTDSSDEPRTGKCGAYARAHSATIINLDHHATNTGFGDIYLVNPEAVSAAEVVFDWWGEAGYALTREVAMPLLTGLVTDTLGFRTSNVKPRTLEIAHDLMALGASLTEVTARALESRPYQVVTVWKQSLPSVMLVNGVISANITIADQVGVEDPDRMEYGLVGWLREVNEAMIAVVFTEEKPDEIKLSLRSKRGYDVSQVALALGGGGHKQASGATVKGTLQEVRERVLPLLYEAVKQGELEIV</sequence>
<evidence type="ECO:0000313" key="4">
    <source>
        <dbReference type="Proteomes" id="UP000594468"/>
    </source>
</evidence>
<dbReference type="AlphaFoldDB" id="A0A7S8IDH4"/>
<dbReference type="Proteomes" id="UP000594468">
    <property type="component" value="Chromosome"/>
</dbReference>
<name>A0A7S8IDH4_9CHLR</name>
<dbReference type="InterPro" id="IPR003156">
    <property type="entry name" value="DHHA1_dom"/>
</dbReference>
<accession>A0A7S8IDH4</accession>
<reference evidence="3 4" key="1">
    <citation type="submission" date="2020-02" db="EMBL/GenBank/DDBJ databases">
        <authorList>
            <person name="Zheng R.K."/>
            <person name="Sun C.M."/>
        </authorList>
    </citation>
    <scope>NUCLEOTIDE SEQUENCE [LARGE SCALE GENOMIC DNA]</scope>
    <source>
        <strain evidence="4">rifampicinis</strain>
    </source>
</reference>
<dbReference type="KEGG" id="pmet:G4Y79_17995"/>
<dbReference type="PANTHER" id="PTHR47618">
    <property type="entry name" value="BIFUNCTIONAL OLIGORIBONUCLEASE AND PAP PHOSPHATASE NRNA"/>
    <property type="match status" value="1"/>
</dbReference>
<gene>
    <name evidence="3" type="ORF">G4Y79_17995</name>
</gene>
<evidence type="ECO:0000259" key="2">
    <source>
        <dbReference type="Pfam" id="PF02272"/>
    </source>
</evidence>
<dbReference type="Gene3D" id="3.10.310.30">
    <property type="match status" value="1"/>
</dbReference>
<organism evidence="3 4">
    <name type="scientific">Phototrophicus methaneseepsis</name>
    <dbReference type="NCBI Taxonomy" id="2710758"/>
    <lineage>
        <taxon>Bacteria</taxon>
        <taxon>Bacillati</taxon>
        <taxon>Chloroflexota</taxon>
        <taxon>Candidatus Thermofontia</taxon>
        <taxon>Phototrophicales</taxon>
        <taxon>Phototrophicaceae</taxon>
        <taxon>Phototrophicus</taxon>
    </lineage>
</organism>
<proteinExistence type="predicted"/>